<dbReference type="AlphaFoldDB" id="A0A1I7UL60"/>
<reference evidence="3" key="1">
    <citation type="submission" date="2016-11" db="UniProtKB">
        <authorList>
            <consortium name="WormBaseParasite"/>
        </authorList>
    </citation>
    <scope>IDENTIFICATION</scope>
</reference>
<dbReference type="eggNOG" id="KOG0526">
    <property type="taxonomic scope" value="Eukaryota"/>
</dbReference>
<dbReference type="Proteomes" id="UP000095282">
    <property type="component" value="Unplaced"/>
</dbReference>
<proteinExistence type="predicted"/>
<dbReference type="InterPro" id="IPR011993">
    <property type="entry name" value="PH-like_dom_sf"/>
</dbReference>
<accession>A0A1I7UL60</accession>
<dbReference type="InterPro" id="IPR035417">
    <property type="entry name" value="SSRP1/POB3_N"/>
</dbReference>
<feature type="domain" description="FACT complex subunit SSRP1/POB3 N-terminal PH" evidence="1">
    <location>
        <begin position="5"/>
        <end position="96"/>
    </location>
</feature>
<dbReference type="GO" id="GO:0031491">
    <property type="term" value="F:nucleosome binding"/>
    <property type="evidence" value="ECO:0007669"/>
    <property type="project" value="TreeGrafter"/>
</dbReference>
<keyword evidence="2" id="KW-1185">Reference proteome</keyword>
<evidence type="ECO:0000313" key="2">
    <source>
        <dbReference type="Proteomes" id="UP000095282"/>
    </source>
</evidence>
<dbReference type="GO" id="GO:1902275">
    <property type="term" value="P:regulation of chromatin organization"/>
    <property type="evidence" value="ECO:0007669"/>
    <property type="project" value="TreeGrafter"/>
</dbReference>
<protein>
    <submittedName>
        <fullName evidence="3">POB3_N domain-containing protein</fullName>
    </submittedName>
</protein>
<dbReference type="Gene3D" id="2.30.29.30">
    <property type="entry name" value="Pleckstrin-homology domain (PH domain)/Phosphotyrosine-binding domain (PTB)"/>
    <property type="match status" value="1"/>
</dbReference>
<dbReference type="InterPro" id="IPR050454">
    <property type="entry name" value="RTT106/SSRP1_HistChap/FACT"/>
</dbReference>
<dbReference type="STRING" id="1561998.A0A1I7UL60"/>
<dbReference type="PANTHER" id="PTHR45849:SF1">
    <property type="entry name" value="FACT COMPLEX SUBUNIT SSRP1"/>
    <property type="match status" value="1"/>
</dbReference>
<evidence type="ECO:0000313" key="3">
    <source>
        <dbReference type="WBParaSite" id="Csp11.Scaffold630.g17051.t1"/>
    </source>
</evidence>
<evidence type="ECO:0000259" key="1">
    <source>
        <dbReference type="Pfam" id="PF17292"/>
    </source>
</evidence>
<dbReference type="PANTHER" id="PTHR45849">
    <property type="entry name" value="FACT COMPLEX SUBUNIT SSRP1"/>
    <property type="match status" value="1"/>
</dbReference>
<name>A0A1I7UL60_9PELO</name>
<dbReference type="Pfam" id="PF17292">
    <property type="entry name" value="POB3_N"/>
    <property type="match status" value="1"/>
</dbReference>
<organism evidence="2 3">
    <name type="scientific">Caenorhabditis tropicalis</name>
    <dbReference type="NCBI Taxonomy" id="1561998"/>
    <lineage>
        <taxon>Eukaryota</taxon>
        <taxon>Metazoa</taxon>
        <taxon>Ecdysozoa</taxon>
        <taxon>Nematoda</taxon>
        <taxon>Chromadorea</taxon>
        <taxon>Rhabditida</taxon>
        <taxon>Rhabditina</taxon>
        <taxon>Rhabditomorpha</taxon>
        <taxon>Rhabditoidea</taxon>
        <taxon>Rhabditidae</taxon>
        <taxon>Peloderinae</taxon>
        <taxon>Caenorhabditis</taxon>
    </lineage>
</organism>
<dbReference type="WBParaSite" id="Csp11.Scaffold630.g17051.t1">
    <property type="protein sequence ID" value="Csp11.Scaffold630.g17051.t1"/>
    <property type="gene ID" value="Csp11.Scaffold630.g17051"/>
</dbReference>
<dbReference type="GO" id="GO:0042393">
    <property type="term" value="F:histone binding"/>
    <property type="evidence" value="ECO:0007669"/>
    <property type="project" value="TreeGrafter"/>
</dbReference>
<dbReference type="GO" id="GO:0035101">
    <property type="term" value="C:FACT complex"/>
    <property type="evidence" value="ECO:0007669"/>
    <property type="project" value="TreeGrafter"/>
</dbReference>
<sequence>MSSLEFSKVFIENIGVLTSGTIKLDGNAITFKADIGSKTVKLSRSNVTELRFQKLGNKPGLRVALDDGGSQRFGGFKDEDLEKINEFANVNWQMNIINTELVIKGWNYGQVEVKGRNIEFSWEKIQFLKFPVPMFPNV</sequence>